<dbReference type="OrthoDB" id="9802471at2"/>
<dbReference type="GO" id="GO:0016787">
    <property type="term" value="F:hydrolase activity"/>
    <property type="evidence" value="ECO:0007669"/>
    <property type="project" value="UniProtKB-KW"/>
</dbReference>
<dbReference type="InterPro" id="IPR020781">
    <property type="entry name" value="ATPase_OSCP/d_CS"/>
</dbReference>
<dbReference type="Gene3D" id="1.10.520.20">
    <property type="entry name" value="N-terminal domain of the delta subunit of the F1F0-ATP synthase"/>
    <property type="match status" value="1"/>
</dbReference>
<keyword evidence="8" id="KW-1003">Cell membrane</keyword>
<evidence type="ECO:0000313" key="14">
    <source>
        <dbReference type="Proteomes" id="UP000049685"/>
    </source>
</evidence>
<comment type="function">
    <text evidence="8">F(1)F(0) ATP synthase produces ATP from ADP in the presence of a proton or sodium gradient. F-type ATPases consist of two structural domains, F(1) containing the extramembraneous catalytic core and F(0) containing the membrane proton channel, linked together by a central stalk and a peripheral stalk. During catalysis, ATP synthesis in the catalytic domain of F(1) is coupled via a rotary mechanism of the central stalk subunits to proton translocation.</text>
</comment>
<proteinExistence type="inferred from homology"/>
<dbReference type="AlphaFoldDB" id="A0A0A1SD98"/>
<keyword evidence="2 8" id="KW-0813">Transport</keyword>
<keyword evidence="3 8" id="KW-0375">Hydrogen ion transport</keyword>
<comment type="subcellular location">
    <subcellularLocation>
        <location evidence="8">Cell membrane</location>
        <topology evidence="8">Peripheral membrane protein</topology>
    </subcellularLocation>
    <subcellularLocation>
        <location evidence="1">Membrane</location>
    </subcellularLocation>
</comment>
<dbReference type="PRINTS" id="PR00125">
    <property type="entry name" value="ATPASEDELTA"/>
</dbReference>
<dbReference type="GO" id="GO:0005886">
    <property type="term" value="C:plasma membrane"/>
    <property type="evidence" value="ECO:0007669"/>
    <property type="project" value="UniProtKB-SubCell"/>
</dbReference>
<keyword evidence="6 8" id="KW-0139">CF(1)</keyword>
<dbReference type="InterPro" id="IPR026015">
    <property type="entry name" value="ATP_synth_OSCP/delta_N_sf"/>
</dbReference>
<evidence type="ECO:0000313" key="10">
    <source>
        <dbReference type="EMBL" id="CEN31899.1"/>
    </source>
</evidence>
<reference evidence="13 14" key="2">
    <citation type="submission" date="2015-01" db="EMBL/GenBank/DDBJ databases">
        <authorList>
            <person name="Aslett A.Martin."/>
            <person name="De Silva Nishadi"/>
        </authorList>
    </citation>
    <scope>NUCLEOTIDE SEQUENCE [LARGE SCALE GENOMIC DNA]</scope>
    <source>
        <strain evidence="11 13">R28058</strain>
        <strain evidence="14">UMC4404</strain>
    </source>
</reference>
<dbReference type="Proteomes" id="UP000049685">
    <property type="component" value="Unassembled WGS sequence"/>
</dbReference>
<keyword evidence="7 8" id="KW-0066">ATP synthesis</keyword>
<dbReference type="Pfam" id="PF00213">
    <property type="entry name" value="OSCP"/>
    <property type="match status" value="1"/>
</dbReference>
<reference evidence="9 12" key="1">
    <citation type="submission" date="2014-11" db="EMBL/GenBank/DDBJ databases">
        <authorList>
            <person name="Aslett M.A."/>
            <person name="De Silva N."/>
        </authorList>
    </citation>
    <scope>NUCLEOTIDE SEQUENCE [LARGE SCALE GENOMIC DNA]</scope>
    <source>
        <strain evidence="9 12">ATCC9714</strain>
        <strain evidence="10">UMC4404</strain>
    </source>
</reference>
<keyword evidence="5 8" id="KW-0472">Membrane</keyword>
<dbReference type="SUPFAM" id="SSF47928">
    <property type="entry name" value="N-terminal domain of the delta subunit of the F1F0-ATP synthase"/>
    <property type="match status" value="1"/>
</dbReference>
<dbReference type="Proteomes" id="UP000049127">
    <property type="component" value="Unassembled WGS sequence"/>
</dbReference>
<evidence type="ECO:0000313" key="9">
    <source>
        <dbReference type="EMBL" id="CEJ72265.1"/>
    </source>
</evidence>
<dbReference type="PANTHER" id="PTHR11910">
    <property type="entry name" value="ATP SYNTHASE DELTA CHAIN"/>
    <property type="match status" value="1"/>
</dbReference>
<protein>
    <recommendedName>
        <fullName evidence="8">ATP synthase subunit delta</fullName>
    </recommendedName>
    <alternativeName>
        <fullName evidence="8">ATP synthase F(1) sector subunit delta</fullName>
    </alternativeName>
    <alternativeName>
        <fullName evidence="8">F-type ATPase subunit delta</fullName>
        <shortName evidence="8">F-ATPase subunit delta</shortName>
    </alternativeName>
</protein>
<dbReference type="NCBIfam" id="TIGR01145">
    <property type="entry name" value="ATP_synt_delta"/>
    <property type="match status" value="1"/>
</dbReference>
<dbReference type="GeneID" id="97536029"/>
<dbReference type="PROSITE" id="PS00389">
    <property type="entry name" value="ATPASE_DELTA"/>
    <property type="match status" value="1"/>
</dbReference>
<dbReference type="EMBL" id="CDNY01000030">
    <property type="protein sequence ID" value="CEN31899.1"/>
    <property type="molecule type" value="Genomic_DNA"/>
</dbReference>
<keyword evidence="4 8" id="KW-0406">Ion transport</keyword>
<comment type="function">
    <text evidence="8">This protein is part of the stalk that links CF(0) to CF(1). It either transmits conformational changes from CF(0) to CF(1) or is implicated in proton conduction.</text>
</comment>
<dbReference type="HAMAP" id="MF_01416">
    <property type="entry name" value="ATP_synth_delta_bact"/>
    <property type="match status" value="1"/>
</dbReference>
<dbReference type="InterPro" id="IPR000711">
    <property type="entry name" value="ATPase_OSCP/dsu"/>
</dbReference>
<evidence type="ECO:0000256" key="8">
    <source>
        <dbReference type="HAMAP-Rule" id="MF_01416"/>
    </source>
</evidence>
<evidence type="ECO:0000256" key="2">
    <source>
        <dbReference type="ARBA" id="ARBA00022448"/>
    </source>
</evidence>
<keyword evidence="11" id="KW-0378">Hydrolase</keyword>
<comment type="similarity">
    <text evidence="8">Belongs to the ATPase delta chain family.</text>
</comment>
<dbReference type="GO" id="GO:0045259">
    <property type="term" value="C:proton-transporting ATP synthase complex"/>
    <property type="evidence" value="ECO:0007669"/>
    <property type="project" value="UniProtKB-KW"/>
</dbReference>
<dbReference type="EMBL" id="LN679998">
    <property type="protein sequence ID" value="CEJ72265.1"/>
    <property type="molecule type" value="Genomic_DNA"/>
</dbReference>
<keyword evidence="12" id="KW-1185">Reference proteome</keyword>
<organism evidence="11 13">
    <name type="scientific">Paraclostridium sordellii</name>
    <name type="common">Clostridium sordellii</name>
    <dbReference type="NCBI Taxonomy" id="1505"/>
    <lineage>
        <taxon>Bacteria</taxon>
        <taxon>Bacillati</taxon>
        <taxon>Bacillota</taxon>
        <taxon>Clostridia</taxon>
        <taxon>Peptostreptococcales</taxon>
        <taxon>Peptostreptococcaceae</taxon>
        <taxon>Paraclostridium</taxon>
    </lineage>
</organism>
<evidence type="ECO:0000256" key="5">
    <source>
        <dbReference type="ARBA" id="ARBA00023136"/>
    </source>
</evidence>
<evidence type="ECO:0000313" key="12">
    <source>
        <dbReference type="Proteomes" id="UP000032811"/>
    </source>
</evidence>
<evidence type="ECO:0000256" key="7">
    <source>
        <dbReference type="ARBA" id="ARBA00023310"/>
    </source>
</evidence>
<dbReference type="NCBIfam" id="NF004403">
    <property type="entry name" value="PRK05758.2-4"/>
    <property type="match status" value="1"/>
</dbReference>
<dbReference type="RefSeq" id="WP_021126777.1">
    <property type="nucleotide sequence ID" value="NZ_BDJI01000002.1"/>
</dbReference>
<evidence type="ECO:0000256" key="3">
    <source>
        <dbReference type="ARBA" id="ARBA00022781"/>
    </source>
</evidence>
<dbReference type="NCBIfam" id="NF004402">
    <property type="entry name" value="PRK05758.2-2"/>
    <property type="match status" value="1"/>
</dbReference>
<evidence type="ECO:0000313" key="11">
    <source>
        <dbReference type="EMBL" id="CEP41673.1"/>
    </source>
</evidence>
<dbReference type="GO" id="GO:0046933">
    <property type="term" value="F:proton-transporting ATP synthase activity, rotational mechanism"/>
    <property type="evidence" value="ECO:0007669"/>
    <property type="project" value="UniProtKB-UniRule"/>
</dbReference>
<dbReference type="EMBL" id="CEKZ01000026">
    <property type="protein sequence ID" value="CEP41673.1"/>
    <property type="molecule type" value="Genomic_DNA"/>
</dbReference>
<sequence length="180" mass="20262">MINIVSSRYAEALFQVGEESNSTEKLYDELKAVVDIIIENNEFENILKSPIISKEDKKNLINNIFGKQIDKEMLNFLKILADKDRLSCLADIKEAYKALLNNKNNILEGVVITAVPMEGSELNALQAKLSTKYNKTVILKNEIDKSVLGGVLVRLGNEEIDGTVKYRLDKMKEQLSQVIS</sequence>
<name>A0A0A1SD98_PARSO</name>
<dbReference type="KEGG" id="psor:RSJ16_01450"/>
<evidence type="ECO:0000313" key="13">
    <source>
        <dbReference type="Proteomes" id="UP000049127"/>
    </source>
</evidence>
<gene>
    <name evidence="8 11" type="primary">atpH</name>
    <name evidence="9" type="ORF">ATCC9714_01531</name>
    <name evidence="11" type="ORF">R28058_32231</name>
    <name evidence="10" type="ORF">UMC4404_30851</name>
</gene>
<accession>A0A0A1SD98</accession>
<dbReference type="Proteomes" id="UP000032811">
    <property type="component" value="Chromosome 1"/>
</dbReference>
<evidence type="ECO:0000256" key="1">
    <source>
        <dbReference type="ARBA" id="ARBA00004370"/>
    </source>
</evidence>
<evidence type="ECO:0000256" key="6">
    <source>
        <dbReference type="ARBA" id="ARBA00023196"/>
    </source>
</evidence>
<evidence type="ECO:0000256" key="4">
    <source>
        <dbReference type="ARBA" id="ARBA00023065"/>
    </source>
</evidence>